<feature type="chain" id="PRO_5006456852" evidence="1">
    <location>
        <begin position="27"/>
        <end position="205"/>
    </location>
</feature>
<accession>B4KZ86</accession>
<evidence type="ECO:0000313" key="2">
    <source>
        <dbReference type="EMBL" id="EDW18912.2"/>
    </source>
</evidence>
<protein>
    <submittedName>
        <fullName evidence="2">Uncharacterized protein</fullName>
    </submittedName>
</protein>
<organism evidence="2 3">
    <name type="scientific">Drosophila mojavensis</name>
    <name type="common">Fruit fly</name>
    <dbReference type="NCBI Taxonomy" id="7230"/>
    <lineage>
        <taxon>Eukaryota</taxon>
        <taxon>Metazoa</taxon>
        <taxon>Ecdysozoa</taxon>
        <taxon>Arthropoda</taxon>
        <taxon>Hexapoda</taxon>
        <taxon>Insecta</taxon>
        <taxon>Pterygota</taxon>
        <taxon>Neoptera</taxon>
        <taxon>Endopterygota</taxon>
        <taxon>Diptera</taxon>
        <taxon>Brachycera</taxon>
        <taxon>Muscomorpha</taxon>
        <taxon>Ephydroidea</taxon>
        <taxon>Drosophilidae</taxon>
        <taxon>Drosophila</taxon>
    </lineage>
</organism>
<sequence length="205" mass="22375">MLQFSCLIAVLGVLWLLVLQAPDASAVCCAEAKVVKYKVLNGQCAAIRGQRSDDGNCVIKICGDGRPLRGTYCGRGSCNLAGCDCDGGCLPGDWEKSLSTGVGSASGLGLLLMVLRDCCYCVWSANPADNGWQLRLEQRIPTKRERMEEGEWGKEVQKPLPLVLLQIVLTLIAPEVVNSWTKMVGTGPMRSSRLYSYLHHEHQFT</sequence>
<name>B4KZ86_DROMO</name>
<dbReference type="KEGG" id="dmo:Dmoj_GI11819"/>
<reference evidence="2 3" key="1">
    <citation type="journal article" date="2007" name="Nature">
        <title>Evolution of genes and genomes on the Drosophila phylogeny.</title>
        <authorList>
            <consortium name="Drosophila 12 Genomes Consortium"/>
            <person name="Clark A.G."/>
            <person name="Eisen M.B."/>
            <person name="Smith D.R."/>
            <person name="Bergman C.M."/>
            <person name="Oliver B."/>
            <person name="Markow T.A."/>
            <person name="Kaufman T.C."/>
            <person name="Kellis M."/>
            <person name="Gelbart W."/>
            <person name="Iyer V.N."/>
            <person name="Pollard D.A."/>
            <person name="Sackton T.B."/>
            <person name="Larracuente A.M."/>
            <person name="Singh N.D."/>
            <person name="Abad J.P."/>
            <person name="Abt D.N."/>
            <person name="Adryan B."/>
            <person name="Aguade M."/>
            <person name="Akashi H."/>
            <person name="Anderson W.W."/>
            <person name="Aquadro C.F."/>
            <person name="Ardell D.H."/>
            <person name="Arguello R."/>
            <person name="Artieri C.G."/>
            <person name="Barbash D.A."/>
            <person name="Barker D."/>
            <person name="Barsanti P."/>
            <person name="Batterham P."/>
            <person name="Batzoglou S."/>
            <person name="Begun D."/>
            <person name="Bhutkar A."/>
            <person name="Blanco E."/>
            <person name="Bosak S.A."/>
            <person name="Bradley R.K."/>
            <person name="Brand A.D."/>
            <person name="Brent M.R."/>
            <person name="Brooks A.N."/>
            <person name="Brown R.H."/>
            <person name="Butlin R.K."/>
            <person name="Caggese C."/>
            <person name="Calvi B.R."/>
            <person name="Bernardo de Carvalho A."/>
            <person name="Caspi A."/>
            <person name="Castrezana S."/>
            <person name="Celniker S.E."/>
            <person name="Chang J.L."/>
            <person name="Chapple C."/>
            <person name="Chatterji S."/>
            <person name="Chinwalla A."/>
            <person name="Civetta A."/>
            <person name="Clifton S.W."/>
            <person name="Comeron J.M."/>
            <person name="Costello J.C."/>
            <person name="Coyne J.A."/>
            <person name="Daub J."/>
            <person name="David R.G."/>
            <person name="Delcher A.L."/>
            <person name="Delehaunty K."/>
            <person name="Do C.B."/>
            <person name="Ebling H."/>
            <person name="Edwards K."/>
            <person name="Eickbush T."/>
            <person name="Evans J.D."/>
            <person name="Filipski A."/>
            <person name="Findeiss S."/>
            <person name="Freyhult E."/>
            <person name="Fulton L."/>
            <person name="Fulton R."/>
            <person name="Garcia A.C."/>
            <person name="Gardiner A."/>
            <person name="Garfield D.A."/>
            <person name="Garvin B.E."/>
            <person name="Gibson G."/>
            <person name="Gilbert D."/>
            <person name="Gnerre S."/>
            <person name="Godfrey J."/>
            <person name="Good R."/>
            <person name="Gotea V."/>
            <person name="Gravely B."/>
            <person name="Greenberg A.J."/>
            <person name="Griffiths-Jones S."/>
            <person name="Gross S."/>
            <person name="Guigo R."/>
            <person name="Gustafson E.A."/>
            <person name="Haerty W."/>
            <person name="Hahn M.W."/>
            <person name="Halligan D.L."/>
            <person name="Halpern A.L."/>
            <person name="Halter G.M."/>
            <person name="Han M.V."/>
            <person name="Heger A."/>
            <person name="Hillier L."/>
            <person name="Hinrichs A.S."/>
            <person name="Holmes I."/>
            <person name="Hoskins R.A."/>
            <person name="Hubisz M.J."/>
            <person name="Hultmark D."/>
            <person name="Huntley M.A."/>
            <person name="Jaffe D.B."/>
            <person name="Jagadeeshan S."/>
            <person name="Jeck W.R."/>
            <person name="Johnson J."/>
            <person name="Jones C.D."/>
            <person name="Jordan W.C."/>
            <person name="Karpen G.H."/>
            <person name="Kataoka E."/>
            <person name="Keightley P.D."/>
            <person name="Kheradpour P."/>
            <person name="Kirkness E.F."/>
            <person name="Koerich L.B."/>
            <person name="Kristiansen K."/>
            <person name="Kudrna D."/>
            <person name="Kulathinal R.J."/>
            <person name="Kumar S."/>
            <person name="Kwok R."/>
            <person name="Lander E."/>
            <person name="Langley C.H."/>
            <person name="Lapoint R."/>
            <person name="Lazzaro B.P."/>
            <person name="Lee S.J."/>
            <person name="Levesque L."/>
            <person name="Li R."/>
            <person name="Lin C.F."/>
            <person name="Lin M.F."/>
            <person name="Lindblad-Toh K."/>
            <person name="Llopart A."/>
            <person name="Long M."/>
            <person name="Low L."/>
            <person name="Lozovsky E."/>
            <person name="Lu J."/>
            <person name="Luo M."/>
            <person name="Machado C.A."/>
            <person name="Makalowski W."/>
            <person name="Marzo M."/>
            <person name="Matsuda M."/>
            <person name="Matzkin L."/>
            <person name="McAllister B."/>
            <person name="McBride C.S."/>
            <person name="McKernan B."/>
            <person name="McKernan K."/>
            <person name="Mendez-Lago M."/>
            <person name="Minx P."/>
            <person name="Mollenhauer M.U."/>
            <person name="Montooth K."/>
            <person name="Mount S.M."/>
            <person name="Mu X."/>
            <person name="Myers E."/>
            <person name="Negre B."/>
            <person name="Newfeld S."/>
            <person name="Nielsen R."/>
            <person name="Noor M.A."/>
            <person name="O'Grady P."/>
            <person name="Pachter L."/>
            <person name="Papaceit M."/>
            <person name="Parisi M.J."/>
            <person name="Parisi M."/>
            <person name="Parts L."/>
            <person name="Pedersen J.S."/>
            <person name="Pesole G."/>
            <person name="Phillippy A.M."/>
            <person name="Ponting C.P."/>
            <person name="Pop M."/>
            <person name="Porcelli D."/>
            <person name="Powell J.R."/>
            <person name="Prohaska S."/>
            <person name="Pruitt K."/>
            <person name="Puig M."/>
            <person name="Quesneville H."/>
            <person name="Ram K.R."/>
            <person name="Rand D."/>
            <person name="Rasmussen M.D."/>
            <person name="Reed L.K."/>
            <person name="Reenan R."/>
            <person name="Reily A."/>
            <person name="Remington K.A."/>
            <person name="Rieger T.T."/>
            <person name="Ritchie M.G."/>
            <person name="Robin C."/>
            <person name="Rogers Y.H."/>
            <person name="Rohde C."/>
            <person name="Rozas J."/>
            <person name="Rubenfield M.J."/>
            <person name="Ruiz A."/>
            <person name="Russo S."/>
            <person name="Salzberg S.L."/>
            <person name="Sanchez-Gracia A."/>
            <person name="Saranga D.J."/>
            <person name="Sato H."/>
            <person name="Schaeffer S.W."/>
            <person name="Schatz M.C."/>
            <person name="Schlenke T."/>
            <person name="Schwartz R."/>
            <person name="Segarra C."/>
            <person name="Singh R.S."/>
            <person name="Sirot L."/>
            <person name="Sirota M."/>
            <person name="Sisneros N.B."/>
            <person name="Smith C.D."/>
            <person name="Smith T.F."/>
            <person name="Spieth J."/>
            <person name="Stage D.E."/>
            <person name="Stark A."/>
            <person name="Stephan W."/>
            <person name="Strausberg R.L."/>
            <person name="Strempel S."/>
            <person name="Sturgill D."/>
            <person name="Sutton G."/>
            <person name="Sutton G.G."/>
            <person name="Tao W."/>
            <person name="Teichmann S."/>
            <person name="Tobari Y.N."/>
            <person name="Tomimura Y."/>
            <person name="Tsolas J.M."/>
            <person name="Valente V.L."/>
            <person name="Venter E."/>
            <person name="Venter J.C."/>
            <person name="Vicario S."/>
            <person name="Vieira F.G."/>
            <person name="Vilella A.J."/>
            <person name="Villasante A."/>
            <person name="Walenz B."/>
            <person name="Wang J."/>
            <person name="Wasserman M."/>
            <person name="Watts T."/>
            <person name="Wilson D."/>
            <person name="Wilson R.K."/>
            <person name="Wing R.A."/>
            <person name="Wolfner M.F."/>
            <person name="Wong A."/>
            <person name="Wong G.K."/>
            <person name="Wu C.I."/>
            <person name="Wu G."/>
            <person name="Yamamoto D."/>
            <person name="Yang H.P."/>
            <person name="Yang S.P."/>
            <person name="Yorke J.A."/>
            <person name="Yoshida K."/>
            <person name="Zdobnov E."/>
            <person name="Zhang P."/>
            <person name="Zhang Y."/>
            <person name="Zimin A.V."/>
            <person name="Baldwin J."/>
            <person name="Abdouelleil A."/>
            <person name="Abdulkadir J."/>
            <person name="Abebe A."/>
            <person name="Abera B."/>
            <person name="Abreu J."/>
            <person name="Acer S.C."/>
            <person name="Aftuck L."/>
            <person name="Alexander A."/>
            <person name="An P."/>
            <person name="Anderson E."/>
            <person name="Anderson S."/>
            <person name="Arachi H."/>
            <person name="Azer M."/>
            <person name="Bachantsang P."/>
            <person name="Barry A."/>
            <person name="Bayul T."/>
            <person name="Berlin A."/>
            <person name="Bessette D."/>
            <person name="Bloom T."/>
            <person name="Blye J."/>
            <person name="Boguslavskiy L."/>
            <person name="Bonnet C."/>
            <person name="Boukhgalter B."/>
            <person name="Bourzgui I."/>
            <person name="Brown A."/>
            <person name="Cahill P."/>
            <person name="Channer S."/>
            <person name="Cheshatsang Y."/>
            <person name="Chuda L."/>
            <person name="Citroen M."/>
            <person name="Collymore A."/>
            <person name="Cooke P."/>
            <person name="Costello M."/>
            <person name="D'Aco K."/>
            <person name="Daza R."/>
            <person name="De Haan G."/>
            <person name="DeGray S."/>
            <person name="DeMaso C."/>
            <person name="Dhargay N."/>
            <person name="Dooley K."/>
            <person name="Dooley E."/>
            <person name="Doricent M."/>
            <person name="Dorje P."/>
            <person name="Dorjee K."/>
            <person name="Dupes A."/>
            <person name="Elong R."/>
            <person name="Falk J."/>
            <person name="Farina A."/>
            <person name="Faro S."/>
            <person name="Ferguson D."/>
            <person name="Fisher S."/>
            <person name="Foley C.D."/>
            <person name="Franke A."/>
            <person name="Friedrich D."/>
            <person name="Gadbois L."/>
            <person name="Gearin G."/>
            <person name="Gearin C.R."/>
            <person name="Giannoukos G."/>
            <person name="Goode T."/>
            <person name="Graham J."/>
            <person name="Grandbois E."/>
            <person name="Grewal S."/>
            <person name="Gyaltsen K."/>
            <person name="Hafez N."/>
            <person name="Hagos B."/>
            <person name="Hall J."/>
            <person name="Henson C."/>
            <person name="Hollinger A."/>
            <person name="Honan T."/>
            <person name="Huard M.D."/>
            <person name="Hughes L."/>
            <person name="Hurhula B."/>
            <person name="Husby M.E."/>
            <person name="Kamat A."/>
            <person name="Kanga B."/>
            <person name="Kashin S."/>
            <person name="Khazanovich D."/>
            <person name="Kisner P."/>
            <person name="Lance K."/>
            <person name="Lara M."/>
            <person name="Lee W."/>
            <person name="Lennon N."/>
            <person name="Letendre F."/>
            <person name="LeVine R."/>
            <person name="Lipovsky A."/>
            <person name="Liu X."/>
            <person name="Liu J."/>
            <person name="Liu S."/>
            <person name="Lokyitsang T."/>
            <person name="Lokyitsang Y."/>
            <person name="Lubonja R."/>
            <person name="Lui A."/>
            <person name="MacDonald P."/>
            <person name="Magnisalis V."/>
            <person name="Maru K."/>
            <person name="Matthews C."/>
            <person name="McCusker W."/>
            <person name="McDonough S."/>
            <person name="Mehta T."/>
            <person name="Meldrim J."/>
            <person name="Meneus L."/>
            <person name="Mihai O."/>
            <person name="Mihalev A."/>
            <person name="Mihova T."/>
            <person name="Mittelman R."/>
            <person name="Mlenga V."/>
            <person name="Montmayeur A."/>
            <person name="Mulrain L."/>
            <person name="Navidi A."/>
            <person name="Naylor J."/>
            <person name="Negash T."/>
            <person name="Nguyen T."/>
            <person name="Nguyen N."/>
            <person name="Nicol R."/>
            <person name="Norbu C."/>
            <person name="Norbu N."/>
            <person name="Novod N."/>
            <person name="O'Neill B."/>
            <person name="Osman S."/>
            <person name="Markiewicz E."/>
            <person name="Oyono O.L."/>
            <person name="Patti C."/>
            <person name="Phunkhang P."/>
            <person name="Pierre F."/>
            <person name="Priest M."/>
            <person name="Raghuraman S."/>
            <person name="Rege F."/>
            <person name="Reyes R."/>
            <person name="Rise C."/>
            <person name="Rogov P."/>
            <person name="Ross K."/>
            <person name="Ryan E."/>
            <person name="Settipalli S."/>
            <person name="Shea T."/>
            <person name="Sherpa N."/>
            <person name="Shi L."/>
            <person name="Shih D."/>
            <person name="Sparrow T."/>
            <person name="Spaulding J."/>
            <person name="Stalker J."/>
            <person name="Stange-Thomann N."/>
            <person name="Stavropoulos S."/>
            <person name="Stone C."/>
            <person name="Strader C."/>
            <person name="Tesfaye S."/>
            <person name="Thomson T."/>
            <person name="Thoulutsang Y."/>
            <person name="Thoulutsang D."/>
            <person name="Topham K."/>
            <person name="Topping I."/>
            <person name="Tsamla T."/>
            <person name="Vassiliev H."/>
            <person name="Vo A."/>
            <person name="Wangchuk T."/>
            <person name="Wangdi T."/>
            <person name="Weiand M."/>
            <person name="Wilkinson J."/>
            <person name="Wilson A."/>
            <person name="Yadav S."/>
            <person name="Young G."/>
            <person name="Yu Q."/>
            <person name="Zembek L."/>
            <person name="Zhong D."/>
            <person name="Zimmer A."/>
            <person name="Zwirko Z."/>
            <person name="Jaffe D.B."/>
            <person name="Alvarez P."/>
            <person name="Brockman W."/>
            <person name="Butler J."/>
            <person name="Chin C."/>
            <person name="Gnerre S."/>
            <person name="Grabherr M."/>
            <person name="Kleber M."/>
            <person name="Mauceli E."/>
            <person name="MacCallum I."/>
        </authorList>
    </citation>
    <scope>NUCLEOTIDE SEQUENCE [LARGE SCALE GENOMIC DNA]</scope>
    <source>
        <strain evidence="3">Tucson 15081-1352.22</strain>
    </source>
</reference>
<dbReference type="InParanoid" id="B4KZ86"/>
<dbReference type="Proteomes" id="UP000009192">
    <property type="component" value="Unassembled WGS sequence"/>
</dbReference>
<evidence type="ECO:0000313" key="3">
    <source>
        <dbReference type="Proteomes" id="UP000009192"/>
    </source>
</evidence>
<feature type="signal peptide" evidence="1">
    <location>
        <begin position="1"/>
        <end position="26"/>
    </location>
</feature>
<dbReference type="AlphaFoldDB" id="B4KZ86"/>
<dbReference type="Gene3D" id="3.30.70.2800">
    <property type="match status" value="1"/>
</dbReference>
<proteinExistence type="predicted"/>
<gene>
    <name evidence="2" type="primary">Dmoj\GI11819</name>
    <name evidence="2" type="ORF">Dmoj_GI11819</name>
</gene>
<keyword evidence="3" id="KW-1185">Reference proteome</keyword>
<dbReference type="Pfam" id="PF13164">
    <property type="entry name" value="Diedel"/>
    <property type="match status" value="1"/>
</dbReference>
<dbReference type="EMBL" id="CH933809">
    <property type="protein sequence ID" value="EDW18912.2"/>
    <property type="molecule type" value="Genomic_DNA"/>
</dbReference>
<keyword evidence="1" id="KW-0732">Signal</keyword>
<dbReference type="OrthoDB" id="3737830at2759"/>
<dbReference type="HOGENOM" id="CLU_152773_0_0_1"/>
<dbReference type="InterPro" id="IPR025061">
    <property type="entry name" value="Diedel"/>
</dbReference>
<evidence type="ECO:0000256" key="1">
    <source>
        <dbReference type="SAM" id="SignalP"/>
    </source>
</evidence>